<feature type="transmembrane region" description="Helical" evidence="1">
    <location>
        <begin position="87"/>
        <end position="111"/>
    </location>
</feature>
<reference evidence="2 3" key="1">
    <citation type="submission" date="2017-11" db="EMBL/GenBank/DDBJ databases">
        <title>Effect of PGPRs.</title>
        <authorList>
            <person name="Oliva R."/>
            <person name="Nong J."/>
            <person name="Roman V."/>
        </authorList>
    </citation>
    <scope>NUCLEOTIDE SEQUENCE [LARGE SCALE GENOMIC DNA]</scope>
    <source>
        <strain evidence="2">Inb918</strain>
    </source>
</reference>
<evidence type="ECO:0000313" key="2">
    <source>
        <dbReference type="EMBL" id="AZV26834.1"/>
    </source>
</evidence>
<keyword evidence="1" id="KW-0472">Membrane</keyword>
<dbReference type="EMBL" id="CP024646">
    <property type="protein sequence ID" value="AZV26834.1"/>
    <property type="molecule type" value="Genomic_DNA"/>
</dbReference>
<dbReference type="AlphaFoldDB" id="A0A3T0JTS1"/>
<name>A0A3T0JTS1_PSESX</name>
<dbReference type="Proteomes" id="UP000282760">
    <property type="component" value="Chromosome"/>
</dbReference>
<protein>
    <submittedName>
        <fullName evidence="2">Uncharacterized protein</fullName>
    </submittedName>
</protein>
<evidence type="ECO:0000256" key="1">
    <source>
        <dbReference type="SAM" id="Phobius"/>
    </source>
</evidence>
<organism evidence="2 3">
    <name type="scientific">Pseudomonas syringae</name>
    <dbReference type="NCBI Taxonomy" id="317"/>
    <lineage>
        <taxon>Bacteria</taxon>
        <taxon>Pseudomonadati</taxon>
        <taxon>Pseudomonadota</taxon>
        <taxon>Gammaproteobacteria</taxon>
        <taxon>Pseudomonadales</taxon>
        <taxon>Pseudomonadaceae</taxon>
        <taxon>Pseudomonas</taxon>
    </lineage>
</organism>
<evidence type="ECO:0000313" key="3">
    <source>
        <dbReference type="Proteomes" id="UP000282760"/>
    </source>
</evidence>
<proteinExistence type="predicted"/>
<keyword evidence="1" id="KW-0812">Transmembrane</keyword>
<gene>
    <name evidence="2" type="ORF">CT157_12700</name>
</gene>
<keyword evidence="1" id="KW-1133">Transmembrane helix</keyword>
<sequence>MVIIAISVMVVGKLEWLTNSYLLALAQAGGDFDQMIIDIWFGVAFHSLVVIVVPLLLAYFKQTLASYVVLILALSIYILLITGVNTIALVIAGLMIAAVVYAVFTQSINLIRYFRAK</sequence>
<feature type="transmembrane region" description="Helical" evidence="1">
    <location>
        <begin position="39"/>
        <end position="57"/>
    </location>
</feature>
<accession>A0A3T0JTS1</accession>
<feature type="transmembrane region" description="Helical" evidence="1">
    <location>
        <begin position="64"/>
        <end position="81"/>
    </location>
</feature>